<evidence type="ECO:0000259" key="13">
    <source>
        <dbReference type="PROSITE" id="PS51194"/>
    </source>
</evidence>
<feature type="domain" description="Helicase C-terminal" evidence="13">
    <location>
        <begin position="720"/>
        <end position="866"/>
    </location>
</feature>
<evidence type="ECO:0000256" key="8">
    <source>
        <dbReference type="ARBA" id="ARBA00023242"/>
    </source>
</evidence>
<keyword evidence="6" id="KW-0156">Chromatin regulator</keyword>
<keyword evidence="5" id="KW-0067">ATP-binding</keyword>
<dbReference type="InterPro" id="IPR000679">
    <property type="entry name" value="Znf_GATA"/>
</dbReference>
<dbReference type="SUPFAM" id="SSF52540">
    <property type="entry name" value="P-loop containing nucleoside triphosphate hydrolases"/>
    <property type="match status" value="2"/>
</dbReference>
<dbReference type="SMART" id="SM00487">
    <property type="entry name" value="DEXDc"/>
    <property type="match status" value="1"/>
</dbReference>
<dbReference type="InterPro" id="IPR049730">
    <property type="entry name" value="SNF2/RAD54-like_C"/>
</dbReference>
<reference evidence="14" key="1">
    <citation type="journal article" date="2019" name="Plant J.">
        <title>Chlorella vulgaris genome assembly and annotation reveals the molecular basis for metabolic acclimation to high light conditions.</title>
        <authorList>
            <person name="Cecchin M."/>
            <person name="Marcolungo L."/>
            <person name="Rossato M."/>
            <person name="Girolomoni L."/>
            <person name="Cosentino E."/>
            <person name="Cuine S."/>
            <person name="Li-Beisson Y."/>
            <person name="Delledonne M."/>
            <person name="Ballottari M."/>
        </authorList>
    </citation>
    <scope>NUCLEOTIDE SEQUENCE</scope>
    <source>
        <strain evidence="14">211/11P</strain>
    </source>
</reference>
<dbReference type="Pfam" id="PF00176">
    <property type="entry name" value="SNF2-rel_dom"/>
    <property type="match status" value="1"/>
</dbReference>
<dbReference type="PROSITE" id="PS51192">
    <property type="entry name" value="HELICASE_ATP_BIND_1"/>
    <property type="match status" value="1"/>
</dbReference>
<dbReference type="PROSITE" id="PS50114">
    <property type="entry name" value="GATA_ZN_FINGER_2"/>
    <property type="match status" value="2"/>
</dbReference>
<keyword evidence="4" id="KW-0347">Helicase</keyword>
<dbReference type="Gene3D" id="3.30.50.10">
    <property type="entry name" value="Erythroid Transcription Factor GATA-1, subunit A"/>
    <property type="match status" value="3"/>
</dbReference>
<dbReference type="Proteomes" id="UP001055712">
    <property type="component" value="Unassembled WGS sequence"/>
</dbReference>
<keyword evidence="3" id="KW-0378">Hydrolase</keyword>
<feature type="region of interest" description="Disordered" evidence="10">
    <location>
        <begin position="312"/>
        <end position="337"/>
    </location>
</feature>
<feature type="domain" description="GATA-type" evidence="11">
    <location>
        <begin position="1321"/>
        <end position="1360"/>
    </location>
</feature>
<comment type="caution">
    <text evidence="14">The sequence shown here is derived from an EMBL/GenBank/DDBJ whole genome shotgun (WGS) entry which is preliminary data.</text>
</comment>
<dbReference type="GO" id="GO:0006355">
    <property type="term" value="P:regulation of DNA-templated transcription"/>
    <property type="evidence" value="ECO:0007669"/>
    <property type="project" value="InterPro"/>
</dbReference>
<keyword evidence="9" id="KW-0863">Zinc-finger</keyword>
<dbReference type="PANTHER" id="PTHR10799">
    <property type="entry name" value="SNF2/RAD54 HELICASE FAMILY"/>
    <property type="match status" value="1"/>
</dbReference>
<dbReference type="InterPro" id="IPR013088">
    <property type="entry name" value="Znf_NHR/GATA"/>
</dbReference>
<keyword evidence="15" id="KW-1185">Reference proteome</keyword>
<feature type="region of interest" description="Disordered" evidence="10">
    <location>
        <begin position="1118"/>
        <end position="1223"/>
    </location>
</feature>
<protein>
    <recommendedName>
        <fullName evidence="16">SNF2 super family</fullName>
    </recommendedName>
</protein>
<evidence type="ECO:0000256" key="4">
    <source>
        <dbReference type="ARBA" id="ARBA00022806"/>
    </source>
</evidence>
<dbReference type="GO" id="GO:0005634">
    <property type="term" value="C:nucleus"/>
    <property type="evidence" value="ECO:0007669"/>
    <property type="project" value="UniProtKB-SubCell"/>
</dbReference>
<dbReference type="SUPFAM" id="SSF57716">
    <property type="entry name" value="Glucocorticoid receptor-like (DNA-binding domain)"/>
    <property type="match status" value="2"/>
</dbReference>
<dbReference type="InterPro" id="IPR001650">
    <property type="entry name" value="Helicase_C-like"/>
</dbReference>
<evidence type="ECO:0000256" key="3">
    <source>
        <dbReference type="ARBA" id="ARBA00022801"/>
    </source>
</evidence>
<evidence type="ECO:0000256" key="2">
    <source>
        <dbReference type="ARBA" id="ARBA00022741"/>
    </source>
</evidence>
<evidence type="ECO:0000256" key="9">
    <source>
        <dbReference type="PROSITE-ProRule" id="PRU00094"/>
    </source>
</evidence>
<feature type="region of interest" description="Disordered" evidence="10">
    <location>
        <begin position="1"/>
        <end position="20"/>
    </location>
</feature>
<feature type="compositionally biased region" description="Polar residues" evidence="10">
    <location>
        <begin position="8"/>
        <end position="20"/>
    </location>
</feature>
<evidence type="ECO:0000256" key="1">
    <source>
        <dbReference type="ARBA" id="ARBA00004123"/>
    </source>
</evidence>
<dbReference type="SMART" id="SM00401">
    <property type="entry name" value="ZnF_GATA"/>
    <property type="match status" value="3"/>
</dbReference>
<organism evidence="14 15">
    <name type="scientific">Chlorella vulgaris</name>
    <name type="common">Green alga</name>
    <dbReference type="NCBI Taxonomy" id="3077"/>
    <lineage>
        <taxon>Eukaryota</taxon>
        <taxon>Viridiplantae</taxon>
        <taxon>Chlorophyta</taxon>
        <taxon>core chlorophytes</taxon>
        <taxon>Trebouxiophyceae</taxon>
        <taxon>Chlorellales</taxon>
        <taxon>Chlorellaceae</taxon>
        <taxon>Chlorella clade</taxon>
        <taxon>Chlorella</taxon>
    </lineage>
</organism>
<dbReference type="Gene3D" id="3.40.50.10810">
    <property type="entry name" value="Tandem AAA-ATPase domain"/>
    <property type="match status" value="1"/>
</dbReference>
<evidence type="ECO:0008006" key="16">
    <source>
        <dbReference type="Google" id="ProtNLM"/>
    </source>
</evidence>
<proteinExistence type="predicted"/>
<dbReference type="InterPro" id="IPR038718">
    <property type="entry name" value="SNF2-like_sf"/>
</dbReference>
<dbReference type="PROSITE" id="PS51194">
    <property type="entry name" value="HELICASE_CTER"/>
    <property type="match status" value="1"/>
</dbReference>
<dbReference type="EMBL" id="SIDB01000004">
    <property type="protein sequence ID" value="KAI3433655.1"/>
    <property type="molecule type" value="Genomic_DNA"/>
</dbReference>
<accession>A0A9D4YZG2</accession>
<feature type="compositionally biased region" description="Low complexity" evidence="10">
    <location>
        <begin position="1173"/>
        <end position="1185"/>
    </location>
</feature>
<dbReference type="CDD" id="cd18793">
    <property type="entry name" value="SF2_C_SNF"/>
    <property type="match status" value="1"/>
</dbReference>
<keyword evidence="9" id="KW-0479">Metal-binding</keyword>
<dbReference type="InterPro" id="IPR014001">
    <property type="entry name" value="Helicase_ATP-bd"/>
</dbReference>
<dbReference type="OrthoDB" id="5857104at2759"/>
<dbReference type="InterPro" id="IPR000330">
    <property type="entry name" value="SNF2_N"/>
</dbReference>
<evidence type="ECO:0000256" key="6">
    <source>
        <dbReference type="ARBA" id="ARBA00022853"/>
    </source>
</evidence>
<sequence length="1534" mass="164325">MEAAGAQASPQALPSNCSHTAQATAARHTLELSALRKVLAVRRLSERLAAAHTRRRKAQLTPAATQPTNFLAALRACASTAPEELQRLARDDREVALTLTACLADPGSCRLALTPLASGRTLAALAALGRGQRVAAVRASLQAQLQCGAAQRATYTRLLSSQRAQLLASVSNNPRPNGQAALARVLSQSLHQRRHVAQTRLVQPAAAAATGGGRQDLLLAVQQVQTRRRLQLIDLVQRQHRELKKAWRESRAQEQRDRLAALRSNNVEEYVRLVQGANNSKIDALLSQTDNCLRQLAARLPSPGLGQELLAAGTAASQQAPGSRDGRSSGGSSRHGGIAALEQSHEAWSRLANAFQADVPQQPKLLTGGDLREYQMSGLRWMEGLRRHGLNGILADEMGLGKTIQVIALVCHLVGELGVQYRPTLIAVPSSVLPNWEAELAQWAPRLKVVAYKGAPDQRKTVWECQMARGRGGGAGPGTHVVLTTYEYLMAKQDKPRLSRVRWGHLVVDEGHRLKNAGCKLNAELRAYSTQHRLLLTGTPLQNRLEELWSLLNFLMPALFSSGEDFQQWFGGSERRAGSCRGPASGAAENEVPSDDDESAAAAEAARLTDEEALIVTNRLHQVLRPFMLRRLKETVASELTQKVERLLPVLPSPYQQALFRLMQEEMVGGSLKGVNNVLMEMRNVCNHPLISRLHPEGSEAALPPHSLPAEVRLCGKLELLDRVLVKLKAGGHKVLLFSTMTRALDVVADYLDSGGFTHLRLDGATSAAERGGLVTRFNDPAGGVFVFLLSIRAGGVGLNLQGADTVIMYDTDYNPQCDLQAQARAHRMGQKREVLVLRLKTLGTVEERVVQVAADKALLADRSITGGFFDGKTSAEERQRYLLDTIKASTQAHPSCDAGGVGSDSAGVRGDASGQLSDRQLNVMLARGEEELELFEREDRRLQEAEVASWQAAGAAGAAGAAALAPTSYRRLASEEEVAPLVQRARELLQPKVNPYAGLEMGRGKRQRGTAAYCDIKDRDFNRLCQEVPAGADFCAVQLMAAPSPPLSSQPGSEAIASAARLRRTLAASAAAARVHTSAVVPAEAACRPEAAAAEQPPQDAVRLHAAPARRPLGARKALERRQRQQAAKPLLTLPPPAGSPADDEPPLKRQCRHGNERNEEEGQEGGGGCIPPVSAPAAAAVAGGVEGMPNDNRTAVEPAAKRRRTGKDRAVAEAAAPPGTGADVAATAANASGPAGAAAGVAIIAADGSGPAAAAAAAALGSKHCCNCSSNIVHGGKWRQDPDSGNPLCMPCYTYRQYHKRHRTAEDMAAQLARKQQAATEERKCTHCAVEATTKWRRHPDTRKRLCDKCGTHVRQRGRLPGEAVQCQHLQEVAEEPAPVAAAPGRAEAAVTGPEPPAQQEGPGCAAKADDCRQVAGTVTAGNGNAGEQCSNCGGGSGRHKWRKDPKTKDRLCEPCGAFFNRHKRHRTAEEIAARLAKQAQAASEERRCTHCSATSTGMWRRHPDTRKLLCDSCGRHVRTHGGLPVLEAQGE</sequence>
<dbReference type="GO" id="GO:0004386">
    <property type="term" value="F:helicase activity"/>
    <property type="evidence" value="ECO:0007669"/>
    <property type="project" value="UniProtKB-KW"/>
</dbReference>
<evidence type="ECO:0000259" key="12">
    <source>
        <dbReference type="PROSITE" id="PS51192"/>
    </source>
</evidence>
<dbReference type="GO" id="GO:0008270">
    <property type="term" value="F:zinc ion binding"/>
    <property type="evidence" value="ECO:0007669"/>
    <property type="project" value="UniProtKB-KW"/>
</dbReference>
<dbReference type="Gene3D" id="3.40.50.300">
    <property type="entry name" value="P-loop containing nucleotide triphosphate hydrolases"/>
    <property type="match status" value="1"/>
</dbReference>
<feature type="region of interest" description="Disordered" evidence="10">
    <location>
        <begin position="894"/>
        <end position="914"/>
    </location>
</feature>
<dbReference type="CDD" id="cd00202">
    <property type="entry name" value="ZnF_GATA"/>
    <property type="match status" value="1"/>
</dbReference>
<name>A0A9D4YZG2_CHLVU</name>
<dbReference type="GO" id="GO:0006325">
    <property type="term" value="P:chromatin organization"/>
    <property type="evidence" value="ECO:0007669"/>
    <property type="project" value="UniProtKB-KW"/>
</dbReference>
<evidence type="ECO:0000256" key="5">
    <source>
        <dbReference type="ARBA" id="ARBA00022840"/>
    </source>
</evidence>
<reference evidence="14" key="2">
    <citation type="submission" date="2020-11" db="EMBL/GenBank/DDBJ databases">
        <authorList>
            <person name="Cecchin M."/>
            <person name="Marcolungo L."/>
            <person name="Rossato M."/>
            <person name="Girolomoni L."/>
            <person name="Cosentino E."/>
            <person name="Cuine S."/>
            <person name="Li-Beisson Y."/>
            <person name="Delledonne M."/>
            <person name="Ballottari M."/>
        </authorList>
    </citation>
    <scope>NUCLEOTIDE SEQUENCE</scope>
    <source>
        <strain evidence="14">211/11P</strain>
        <tissue evidence="14">Whole cell</tissue>
    </source>
</reference>
<evidence type="ECO:0000259" key="11">
    <source>
        <dbReference type="PROSITE" id="PS50114"/>
    </source>
</evidence>
<dbReference type="InterPro" id="IPR027417">
    <property type="entry name" value="P-loop_NTPase"/>
</dbReference>
<gene>
    <name evidence="14" type="ORF">D9Q98_003464</name>
</gene>
<evidence type="ECO:0000313" key="14">
    <source>
        <dbReference type="EMBL" id="KAI3433655.1"/>
    </source>
</evidence>
<dbReference type="FunFam" id="3.40.50.10810:FF:000005">
    <property type="entry name" value="Photoperiod-independent early flowering 1"/>
    <property type="match status" value="1"/>
</dbReference>
<evidence type="ECO:0000256" key="10">
    <source>
        <dbReference type="SAM" id="MobiDB-lite"/>
    </source>
</evidence>
<evidence type="ECO:0000313" key="15">
    <source>
        <dbReference type="Proteomes" id="UP001055712"/>
    </source>
</evidence>
<keyword evidence="8" id="KW-0539">Nucleus</keyword>
<keyword evidence="2" id="KW-0547">Nucleotide-binding</keyword>
<comment type="subcellular location">
    <subcellularLocation>
        <location evidence="1">Nucleus</location>
    </subcellularLocation>
</comment>
<feature type="domain" description="Helicase ATP-binding" evidence="12">
    <location>
        <begin position="383"/>
        <end position="558"/>
    </location>
</feature>
<dbReference type="GO" id="GO:0005524">
    <property type="term" value="F:ATP binding"/>
    <property type="evidence" value="ECO:0007669"/>
    <property type="project" value="UniProtKB-KW"/>
</dbReference>
<dbReference type="GO" id="GO:0016787">
    <property type="term" value="F:hydrolase activity"/>
    <property type="evidence" value="ECO:0007669"/>
    <property type="project" value="UniProtKB-KW"/>
</dbReference>
<dbReference type="Pfam" id="PF00271">
    <property type="entry name" value="Helicase_C"/>
    <property type="match status" value="1"/>
</dbReference>
<evidence type="ECO:0000256" key="7">
    <source>
        <dbReference type="ARBA" id="ARBA00023125"/>
    </source>
</evidence>
<dbReference type="Pfam" id="PF00320">
    <property type="entry name" value="GATA"/>
    <property type="match status" value="2"/>
</dbReference>
<dbReference type="SMART" id="SM00490">
    <property type="entry name" value="HELICc"/>
    <property type="match status" value="1"/>
</dbReference>
<keyword evidence="7" id="KW-0238">DNA-binding</keyword>
<keyword evidence="9" id="KW-0862">Zinc</keyword>
<dbReference type="GO" id="GO:0043565">
    <property type="term" value="F:sequence-specific DNA binding"/>
    <property type="evidence" value="ECO:0007669"/>
    <property type="project" value="InterPro"/>
</dbReference>
<feature type="domain" description="GATA-type" evidence="11">
    <location>
        <begin position="1485"/>
        <end position="1524"/>
    </location>
</feature>